<reference evidence="1 2" key="1">
    <citation type="submission" date="2021-10" db="EMBL/GenBank/DDBJ databases">
        <title>Anaerobic single-cell dispensing facilitates the cultivation of human gut bacteria.</title>
        <authorList>
            <person name="Afrizal A."/>
        </authorList>
    </citation>
    <scope>NUCLEOTIDE SEQUENCE [LARGE SCALE GENOMIC DNA]</scope>
    <source>
        <strain evidence="1 2">CLA-AA-H244</strain>
    </source>
</reference>
<dbReference type="Gene3D" id="3.40.50.1110">
    <property type="entry name" value="SGNH hydrolase"/>
    <property type="match status" value="1"/>
</dbReference>
<comment type="caution">
    <text evidence="1">The sequence shown here is derived from an EMBL/GenBank/DDBJ whole genome shotgun (WGS) entry which is preliminary data.</text>
</comment>
<organism evidence="1 2">
    <name type="scientific">Gallintestinimicrobium propionicum</name>
    <dbReference type="NCBI Taxonomy" id="2981770"/>
    <lineage>
        <taxon>Bacteria</taxon>
        <taxon>Bacillati</taxon>
        <taxon>Bacillota</taxon>
        <taxon>Clostridia</taxon>
        <taxon>Lachnospirales</taxon>
        <taxon>Lachnospiraceae</taxon>
        <taxon>Gallintestinimicrobium</taxon>
    </lineage>
</organism>
<evidence type="ECO:0000313" key="2">
    <source>
        <dbReference type="Proteomes" id="UP001199355"/>
    </source>
</evidence>
<gene>
    <name evidence="1" type="ORF">LKD45_04425</name>
</gene>
<dbReference type="SUPFAM" id="SSF52266">
    <property type="entry name" value="SGNH hydrolase"/>
    <property type="match status" value="1"/>
</dbReference>
<dbReference type="GO" id="GO:0016787">
    <property type="term" value="F:hydrolase activity"/>
    <property type="evidence" value="ECO:0007669"/>
    <property type="project" value="UniProtKB-KW"/>
</dbReference>
<dbReference type="Proteomes" id="UP001199355">
    <property type="component" value="Unassembled WGS sequence"/>
</dbReference>
<evidence type="ECO:0000313" key="1">
    <source>
        <dbReference type="EMBL" id="MCC2166947.1"/>
    </source>
</evidence>
<dbReference type="RefSeq" id="WP_308727869.1">
    <property type="nucleotide sequence ID" value="NZ_JAJEQF010000007.1"/>
</dbReference>
<sequence length="184" mass="20986">MGKKLRLLFIGNSHTYYNDMPLMAAKKARAAGYDCEVTMIAHGGWFLAQHVAEPDVRFDILFGNYDYVILQEHAHPFGPEEKFFDAARKLNAWIREANSTPVIYMTWAMKEEEAVQPRMTKAHQEIAVEIDALLAPVGEEWWQYKKNHPEIEMYAEDGAHASPAGSDLAASCIWETIRADLEKK</sequence>
<dbReference type="EMBL" id="JAJEQF010000007">
    <property type="protein sequence ID" value="MCC2166947.1"/>
    <property type="molecule type" value="Genomic_DNA"/>
</dbReference>
<name>A0AAE3AX39_9FIRM</name>
<dbReference type="AlphaFoldDB" id="A0AAE3AX39"/>
<keyword evidence="1" id="KW-0378">Hydrolase</keyword>
<dbReference type="InterPro" id="IPR036514">
    <property type="entry name" value="SGNH_hydro_sf"/>
</dbReference>
<proteinExistence type="predicted"/>
<keyword evidence="2" id="KW-1185">Reference proteome</keyword>
<protein>
    <submittedName>
        <fullName evidence="1">SGNH/GDSL hydrolase family protein</fullName>
    </submittedName>
</protein>
<dbReference type="CDD" id="cd00229">
    <property type="entry name" value="SGNH_hydrolase"/>
    <property type="match status" value="1"/>
</dbReference>
<accession>A0AAE3AX39</accession>